<keyword evidence="5 8" id="KW-0676">Redox-active center</keyword>
<evidence type="ECO:0000256" key="7">
    <source>
        <dbReference type="PIRSR" id="PIRSR000077-1"/>
    </source>
</evidence>
<dbReference type="InterPro" id="IPR036249">
    <property type="entry name" value="Thioredoxin-like_sf"/>
</dbReference>
<reference evidence="10" key="1">
    <citation type="submission" date="2017-10" db="EMBL/GenBank/DDBJ databases">
        <title>Kefir isolates.</title>
        <authorList>
            <person name="Kim Y."/>
            <person name="Blasche S."/>
        </authorList>
    </citation>
    <scope>NUCLEOTIDE SEQUENCE [LARGE SCALE GENOMIC DNA]</scope>
    <source>
        <strain evidence="10">OG2-2</strain>
    </source>
</reference>
<comment type="similarity">
    <text evidence="1 6">Belongs to the thioredoxin family.</text>
</comment>
<organism evidence="10 11">
    <name type="scientific">Rothia dentocariosa</name>
    <dbReference type="NCBI Taxonomy" id="2047"/>
    <lineage>
        <taxon>Bacteria</taxon>
        <taxon>Bacillati</taxon>
        <taxon>Actinomycetota</taxon>
        <taxon>Actinomycetes</taxon>
        <taxon>Micrococcales</taxon>
        <taxon>Micrococcaceae</taxon>
        <taxon>Rothia</taxon>
    </lineage>
</organism>
<dbReference type="InterPro" id="IPR017937">
    <property type="entry name" value="Thioredoxin_CS"/>
</dbReference>
<proteinExistence type="inferred from homology"/>
<feature type="active site" description="Nucleophile" evidence="7">
    <location>
        <position position="30"/>
    </location>
</feature>
<evidence type="ECO:0000256" key="3">
    <source>
        <dbReference type="ARBA" id="ARBA00022982"/>
    </source>
</evidence>
<gene>
    <name evidence="10" type="ORF">CRM92_04815</name>
</gene>
<feature type="site" description="Contributes to redox potential value" evidence="7">
    <location>
        <position position="32"/>
    </location>
</feature>
<feature type="active site" description="Nucleophile" evidence="7">
    <location>
        <position position="33"/>
    </location>
</feature>
<dbReference type="CDD" id="cd02947">
    <property type="entry name" value="TRX_family"/>
    <property type="match status" value="1"/>
</dbReference>
<evidence type="ECO:0000259" key="9">
    <source>
        <dbReference type="PROSITE" id="PS51352"/>
    </source>
</evidence>
<dbReference type="SUPFAM" id="SSF52833">
    <property type="entry name" value="Thioredoxin-like"/>
    <property type="match status" value="1"/>
</dbReference>
<evidence type="ECO:0000256" key="5">
    <source>
        <dbReference type="ARBA" id="ARBA00023284"/>
    </source>
</evidence>
<dbReference type="RefSeq" id="WP_098042477.1">
    <property type="nucleotide sequence ID" value="NZ_PDEV01000001.1"/>
</dbReference>
<dbReference type="PANTHER" id="PTHR45663:SF40">
    <property type="entry name" value="THIOREDOXIN 2"/>
    <property type="match status" value="1"/>
</dbReference>
<comment type="caution">
    <text evidence="10">The sequence shown here is derived from an EMBL/GenBank/DDBJ whole genome shotgun (WGS) entry which is preliminary data.</text>
</comment>
<keyword evidence="3" id="KW-0249">Electron transport</keyword>
<dbReference type="AlphaFoldDB" id="A0A2A8D8K9"/>
<dbReference type="PIRSF" id="PIRSF000077">
    <property type="entry name" value="Thioredoxin"/>
    <property type="match status" value="1"/>
</dbReference>
<evidence type="ECO:0000256" key="8">
    <source>
        <dbReference type="PIRSR" id="PIRSR000077-4"/>
    </source>
</evidence>
<evidence type="ECO:0000313" key="10">
    <source>
        <dbReference type="EMBL" id="PEN17332.1"/>
    </source>
</evidence>
<dbReference type="Pfam" id="PF00085">
    <property type="entry name" value="Thioredoxin"/>
    <property type="match status" value="1"/>
</dbReference>
<dbReference type="InterPro" id="IPR005746">
    <property type="entry name" value="Thioredoxin"/>
</dbReference>
<dbReference type="GO" id="GO:0015035">
    <property type="term" value="F:protein-disulfide reductase activity"/>
    <property type="evidence" value="ECO:0007669"/>
    <property type="project" value="InterPro"/>
</dbReference>
<evidence type="ECO:0000256" key="4">
    <source>
        <dbReference type="ARBA" id="ARBA00023157"/>
    </source>
</evidence>
<keyword evidence="11" id="KW-1185">Reference proteome</keyword>
<dbReference type="Proteomes" id="UP000219947">
    <property type="component" value="Unassembled WGS sequence"/>
</dbReference>
<feature type="domain" description="Thioredoxin" evidence="9">
    <location>
        <begin position="1"/>
        <end position="105"/>
    </location>
</feature>
<evidence type="ECO:0000313" key="11">
    <source>
        <dbReference type="Proteomes" id="UP000219947"/>
    </source>
</evidence>
<dbReference type="PRINTS" id="PR00421">
    <property type="entry name" value="THIOREDOXIN"/>
</dbReference>
<keyword evidence="4 8" id="KW-1015">Disulfide bond</keyword>
<dbReference type="GO" id="GO:0005829">
    <property type="term" value="C:cytosol"/>
    <property type="evidence" value="ECO:0007669"/>
    <property type="project" value="TreeGrafter"/>
</dbReference>
<protein>
    <recommendedName>
        <fullName evidence="6">Thioredoxin</fullName>
    </recommendedName>
</protein>
<feature type="disulfide bond" description="Redox-active" evidence="8">
    <location>
        <begin position="30"/>
        <end position="33"/>
    </location>
</feature>
<keyword evidence="2" id="KW-0813">Transport</keyword>
<dbReference type="PANTHER" id="PTHR45663">
    <property type="entry name" value="GEO12009P1"/>
    <property type="match status" value="1"/>
</dbReference>
<dbReference type="EMBL" id="PDEV01000001">
    <property type="protein sequence ID" value="PEN17332.1"/>
    <property type="molecule type" value="Genomic_DNA"/>
</dbReference>
<sequence length="121" mass="13331">MATIEITQQNLTSTVEGNDIVFLDFWADWCGPCKQFAPVYEAASEKYSDIVFGKVDTEDQSQLAQAAGITSIPTIMGFRGGILVFSQPGALNESQFEQVIASIRDLDMDKVREEMATAEQN</sequence>
<evidence type="ECO:0000256" key="1">
    <source>
        <dbReference type="ARBA" id="ARBA00008987"/>
    </source>
</evidence>
<feature type="site" description="Deprotonates C-terminal active site Cys" evidence="7">
    <location>
        <position position="24"/>
    </location>
</feature>
<dbReference type="Gene3D" id="3.40.30.10">
    <property type="entry name" value="Glutaredoxin"/>
    <property type="match status" value="1"/>
</dbReference>
<dbReference type="PROSITE" id="PS51352">
    <property type="entry name" value="THIOREDOXIN_2"/>
    <property type="match status" value="1"/>
</dbReference>
<evidence type="ECO:0000256" key="6">
    <source>
        <dbReference type="PIRNR" id="PIRNR000077"/>
    </source>
</evidence>
<accession>A0A2A8D8K9</accession>
<dbReference type="PROSITE" id="PS00194">
    <property type="entry name" value="THIOREDOXIN_1"/>
    <property type="match status" value="1"/>
</dbReference>
<dbReference type="InterPro" id="IPR013766">
    <property type="entry name" value="Thioredoxin_domain"/>
</dbReference>
<name>A0A2A8D8K9_9MICC</name>
<evidence type="ECO:0000256" key="2">
    <source>
        <dbReference type="ARBA" id="ARBA00022448"/>
    </source>
</evidence>
<feature type="site" description="Contributes to redox potential value" evidence="7">
    <location>
        <position position="31"/>
    </location>
</feature>